<name>A0A1G9ZE78_9EURY</name>
<dbReference type="RefSeq" id="WP_089699793.1">
    <property type="nucleotide sequence ID" value="NZ_FNHL01000007.1"/>
</dbReference>
<feature type="region of interest" description="Disordered" evidence="1">
    <location>
        <begin position="1"/>
        <end position="22"/>
    </location>
</feature>
<evidence type="ECO:0000313" key="3">
    <source>
        <dbReference type="Proteomes" id="UP000199451"/>
    </source>
</evidence>
<protein>
    <submittedName>
        <fullName evidence="2">Uncharacterized protein</fullName>
    </submittedName>
</protein>
<evidence type="ECO:0000313" key="2">
    <source>
        <dbReference type="EMBL" id="SDN19638.1"/>
    </source>
</evidence>
<dbReference type="OrthoDB" id="307901at2157"/>
<gene>
    <name evidence="2" type="ORF">SAMN04487949_3627</name>
</gene>
<dbReference type="Proteomes" id="UP000199451">
    <property type="component" value="Unassembled WGS sequence"/>
</dbReference>
<feature type="compositionally biased region" description="Acidic residues" evidence="1">
    <location>
        <begin position="1"/>
        <end position="13"/>
    </location>
</feature>
<dbReference type="AlphaFoldDB" id="A0A1G9ZE78"/>
<keyword evidence="3" id="KW-1185">Reference proteome</keyword>
<dbReference type="EMBL" id="FNHL01000007">
    <property type="protein sequence ID" value="SDN19638.1"/>
    <property type="molecule type" value="Genomic_DNA"/>
</dbReference>
<organism evidence="2 3">
    <name type="scientific">Halogranum gelatinilyticum</name>
    <dbReference type="NCBI Taxonomy" id="660521"/>
    <lineage>
        <taxon>Archaea</taxon>
        <taxon>Methanobacteriati</taxon>
        <taxon>Methanobacteriota</taxon>
        <taxon>Stenosarchaea group</taxon>
        <taxon>Halobacteria</taxon>
        <taxon>Halobacteriales</taxon>
        <taxon>Haloferacaceae</taxon>
    </lineage>
</organism>
<proteinExistence type="predicted"/>
<accession>A0A1G9ZE78</accession>
<reference evidence="3" key="1">
    <citation type="submission" date="2016-10" db="EMBL/GenBank/DDBJ databases">
        <authorList>
            <person name="Varghese N."/>
            <person name="Submissions S."/>
        </authorList>
    </citation>
    <scope>NUCLEOTIDE SEQUENCE [LARGE SCALE GENOMIC DNA]</scope>
    <source>
        <strain evidence="3">CGMCC 1.10119</strain>
    </source>
</reference>
<evidence type="ECO:0000256" key="1">
    <source>
        <dbReference type="SAM" id="MobiDB-lite"/>
    </source>
</evidence>
<sequence length="179" mass="19589">MTDERPADDDPVDTADVTVPGDEPTYVVATVRGERIEIAESVLDELVDLADEDGLTAEAWVEQNLGPSILYGAVVGVVDAFDFEEPPSATTVAAWHEELADSREAAEEVWNEPTLEYSDQVWESAVRLEHLLETVETSLTSLEIAREKHGADHELVEELSANVDSQVALLRRIGESMTG</sequence>